<dbReference type="Pfam" id="PF01381">
    <property type="entry name" value="HTH_3"/>
    <property type="match status" value="1"/>
</dbReference>
<evidence type="ECO:0000256" key="1">
    <source>
        <dbReference type="ARBA" id="ARBA00023125"/>
    </source>
</evidence>
<dbReference type="Proteomes" id="UP000184301">
    <property type="component" value="Unassembled WGS sequence"/>
</dbReference>
<dbReference type="SMART" id="SM00530">
    <property type="entry name" value="HTH_XRE"/>
    <property type="match status" value="1"/>
</dbReference>
<evidence type="ECO:0000259" key="2">
    <source>
        <dbReference type="PROSITE" id="PS50943"/>
    </source>
</evidence>
<name>A0A1M6M9H2_9FIRM</name>
<dbReference type="RefSeq" id="WP_073107511.1">
    <property type="nucleotide sequence ID" value="NZ_FQZY01000017.1"/>
</dbReference>
<accession>A0A1M6M9H2</accession>
<keyword evidence="4" id="KW-1185">Reference proteome</keyword>
<dbReference type="STRING" id="1121950.SAMN02745243_01419"/>
<sequence length="350" mass="41816">MQIGEVIRKYRLDKNITQEEMAGRLGVTAPAVNKWENSKSMPDISLLTPIARLLGISVDTLLSFESELTTTEINQLIMDMNDKLNRQSYDEVFQWAKSIIEKYPNCEQLIWQIAAVLDARYMFWGIEDTNKYQGFIRSWYERALSSTEERVRNSAADSLFSFYIRKEQYEKAEEYLQYFSIQNPERKRKQAVIYEKTDRTEEAYKTYEELLFSGYQSLSMVFQNLYILNMQEHNKKKAHLMLKKQRELTKIFDMGKYHEISGELDLVTAEKNVEQTLRLAQQMLECVDTLQDFRFSLLYEHMKFKDTDSKFIEELRMNLMKCFRDEDIFEYMGDNKEWKNFLTYECNTND</sequence>
<dbReference type="Gene3D" id="1.25.40.10">
    <property type="entry name" value="Tetratricopeptide repeat domain"/>
    <property type="match status" value="1"/>
</dbReference>
<dbReference type="CDD" id="cd00093">
    <property type="entry name" value="HTH_XRE"/>
    <property type="match status" value="1"/>
</dbReference>
<dbReference type="PROSITE" id="PS50943">
    <property type="entry name" value="HTH_CROC1"/>
    <property type="match status" value="1"/>
</dbReference>
<dbReference type="InterPro" id="IPR010982">
    <property type="entry name" value="Lambda_DNA-bd_dom_sf"/>
</dbReference>
<evidence type="ECO:0000313" key="4">
    <source>
        <dbReference type="Proteomes" id="UP000184301"/>
    </source>
</evidence>
<dbReference type="SUPFAM" id="SSF47413">
    <property type="entry name" value="lambda repressor-like DNA-binding domains"/>
    <property type="match status" value="1"/>
</dbReference>
<feature type="domain" description="HTH cro/C1-type" evidence="2">
    <location>
        <begin position="7"/>
        <end position="61"/>
    </location>
</feature>
<dbReference type="OrthoDB" id="9812495at2"/>
<dbReference type="InterPro" id="IPR001387">
    <property type="entry name" value="Cro/C1-type_HTH"/>
</dbReference>
<evidence type="ECO:0000313" key="3">
    <source>
        <dbReference type="EMBL" id="SHJ80092.1"/>
    </source>
</evidence>
<dbReference type="GO" id="GO:0003677">
    <property type="term" value="F:DNA binding"/>
    <property type="evidence" value="ECO:0007669"/>
    <property type="project" value="UniProtKB-KW"/>
</dbReference>
<dbReference type="Gene3D" id="1.10.260.40">
    <property type="entry name" value="lambda repressor-like DNA-binding domains"/>
    <property type="match status" value="1"/>
</dbReference>
<dbReference type="PANTHER" id="PTHR46558">
    <property type="entry name" value="TRACRIPTIONAL REGULATORY PROTEIN-RELATED-RELATED"/>
    <property type="match status" value="1"/>
</dbReference>
<proteinExistence type="predicted"/>
<dbReference type="EMBL" id="FQZY01000017">
    <property type="protein sequence ID" value="SHJ80092.1"/>
    <property type="molecule type" value="Genomic_DNA"/>
</dbReference>
<dbReference type="AlphaFoldDB" id="A0A1M6M9H2"/>
<gene>
    <name evidence="3" type="ORF">SAMN02745243_01419</name>
</gene>
<dbReference type="InterPro" id="IPR011990">
    <property type="entry name" value="TPR-like_helical_dom_sf"/>
</dbReference>
<keyword evidence="1 3" id="KW-0238">DNA-binding</keyword>
<organism evidence="3 4">
    <name type="scientific">Hespellia stercorisuis DSM 15480</name>
    <dbReference type="NCBI Taxonomy" id="1121950"/>
    <lineage>
        <taxon>Bacteria</taxon>
        <taxon>Bacillati</taxon>
        <taxon>Bacillota</taxon>
        <taxon>Clostridia</taxon>
        <taxon>Lachnospirales</taxon>
        <taxon>Lachnospiraceae</taxon>
        <taxon>Hespellia</taxon>
    </lineage>
</organism>
<protein>
    <submittedName>
        <fullName evidence="3">DNA-binding transcriptional regulator, XRE-family HTH domain</fullName>
    </submittedName>
</protein>
<reference evidence="3 4" key="1">
    <citation type="submission" date="2016-11" db="EMBL/GenBank/DDBJ databases">
        <authorList>
            <person name="Jaros S."/>
            <person name="Januszkiewicz K."/>
            <person name="Wedrychowicz H."/>
        </authorList>
    </citation>
    <scope>NUCLEOTIDE SEQUENCE [LARGE SCALE GENOMIC DNA]</scope>
    <source>
        <strain evidence="3 4">DSM 15480</strain>
    </source>
</reference>
<dbReference type="PANTHER" id="PTHR46558:SF11">
    <property type="entry name" value="HTH-TYPE TRANSCRIPTIONAL REGULATOR XRE"/>
    <property type="match status" value="1"/>
</dbReference>